<reference evidence="2 3" key="1">
    <citation type="journal article" date="2015" name="Nature">
        <title>rRNA introns, odd ribosomes, and small enigmatic genomes across a large radiation of phyla.</title>
        <authorList>
            <person name="Brown C.T."/>
            <person name="Hug L.A."/>
            <person name="Thomas B.C."/>
            <person name="Sharon I."/>
            <person name="Castelle C.J."/>
            <person name="Singh A."/>
            <person name="Wilkins M.J."/>
            <person name="Williams K.H."/>
            <person name="Banfield J.F."/>
        </authorList>
    </citation>
    <scope>NUCLEOTIDE SEQUENCE [LARGE SCALE GENOMIC DNA]</scope>
</reference>
<accession>A0A0G1D5J5</accession>
<dbReference type="EMBL" id="LCFK01000026">
    <property type="protein sequence ID" value="KKS93155.1"/>
    <property type="molecule type" value="Genomic_DNA"/>
</dbReference>
<dbReference type="AlphaFoldDB" id="A0A0G1D5J5"/>
<gene>
    <name evidence="2" type="ORF">UV68_C0026G0028</name>
</gene>
<evidence type="ECO:0000256" key="1">
    <source>
        <dbReference type="SAM" id="Phobius"/>
    </source>
</evidence>
<proteinExistence type="predicted"/>
<protein>
    <submittedName>
        <fullName evidence="2">Uncharacterized protein</fullName>
    </submittedName>
</protein>
<keyword evidence="1" id="KW-0812">Transmembrane</keyword>
<sequence length="189" mass="21059">MNKKIILPLLSLALLIAFIVIGILQYRSQRPVISETVPLIPATPTLIITPRPDVEITPLAGIPKQTNTIEATKQVSDEISFAEKEKIYAAFPLRTEDIQTSSGLITTINIYSLSHDPASAIRLEIYGINYNDQTLSGPNAIAFKESFLEAKRQIDSRGAILKNLQIIFGNRQYIQDTATYWVTTMNLLN</sequence>
<feature type="transmembrane region" description="Helical" evidence="1">
    <location>
        <begin position="6"/>
        <end position="24"/>
    </location>
</feature>
<evidence type="ECO:0000313" key="3">
    <source>
        <dbReference type="Proteomes" id="UP000033980"/>
    </source>
</evidence>
<organism evidence="2 3">
    <name type="scientific">Candidatus Collierbacteria bacterium GW2011_GWC2_43_12</name>
    <dbReference type="NCBI Taxonomy" id="1618390"/>
    <lineage>
        <taxon>Bacteria</taxon>
        <taxon>Candidatus Collieribacteriota</taxon>
    </lineage>
</organism>
<name>A0A0G1D5J5_9BACT</name>
<keyword evidence="1" id="KW-1133">Transmembrane helix</keyword>
<keyword evidence="1" id="KW-0472">Membrane</keyword>
<comment type="caution">
    <text evidence="2">The sequence shown here is derived from an EMBL/GenBank/DDBJ whole genome shotgun (WGS) entry which is preliminary data.</text>
</comment>
<evidence type="ECO:0000313" key="2">
    <source>
        <dbReference type="EMBL" id="KKS93155.1"/>
    </source>
</evidence>
<dbReference type="Proteomes" id="UP000033980">
    <property type="component" value="Unassembled WGS sequence"/>
</dbReference>